<dbReference type="Proteomes" id="UP000012065">
    <property type="component" value="Unassembled WGS sequence"/>
</dbReference>
<evidence type="ECO:0000313" key="2">
    <source>
        <dbReference type="Proteomes" id="UP000012065"/>
    </source>
</evidence>
<sequence length="78" mass="8340">MMMRVDTGHAITMTKVNMEAGMALAATMKKRGMALVTEEAIIRHMVEVGIHMVGVRNIRTAEDTVAGAATTTPLVLSV</sequence>
<proteinExistence type="predicted"/>
<name>M5BMX7_THACB</name>
<dbReference type="EMBL" id="CAOJ01003084">
    <property type="protein sequence ID" value="CCO28296.1"/>
    <property type="molecule type" value="Genomic_DNA"/>
</dbReference>
<protein>
    <submittedName>
        <fullName evidence="1">Uncharacterized protein</fullName>
    </submittedName>
</protein>
<dbReference type="HOGENOM" id="CLU_2623716_0_0_1"/>
<comment type="caution">
    <text evidence="1">The sequence shown here is derived from an EMBL/GenBank/DDBJ whole genome shotgun (WGS) entry which is preliminary data.</text>
</comment>
<accession>M5BMX7</accession>
<gene>
    <name evidence="1" type="ORF">BN14_02291</name>
</gene>
<organism evidence="1 2">
    <name type="scientific">Thanatephorus cucumeris (strain AG1-IB / isolate 7/3/14)</name>
    <name type="common">Lettuce bottom rot fungus</name>
    <name type="synonym">Rhizoctonia solani</name>
    <dbReference type="NCBI Taxonomy" id="1108050"/>
    <lineage>
        <taxon>Eukaryota</taxon>
        <taxon>Fungi</taxon>
        <taxon>Dikarya</taxon>
        <taxon>Basidiomycota</taxon>
        <taxon>Agaricomycotina</taxon>
        <taxon>Agaricomycetes</taxon>
        <taxon>Cantharellales</taxon>
        <taxon>Ceratobasidiaceae</taxon>
        <taxon>Rhizoctonia</taxon>
        <taxon>Rhizoctonia solani AG-1</taxon>
    </lineage>
</organism>
<reference evidence="1 2" key="1">
    <citation type="journal article" date="2013" name="J. Biotechnol.">
        <title>Establishment and interpretation of the genome sequence of the phytopathogenic fungus Rhizoctonia solani AG1-IB isolate 7/3/14.</title>
        <authorList>
            <person name="Wibberg D.W."/>
            <person name="Jelonek L.J."/>
            <person name="Rupp O.R."/>
            <person name="Hennig M.H."/>
            <person name="Eikmeyer F.E."/>
            <person name="Goesmann A.G."/>
            <person name="Hartmann A.H."/>
            <person name="Borriss R.B."/>
            <person name="Grosch R.G."/>
            <person name="Puehler A.P."/>
            <person name="Schlueter A.S."/>
        </authorList>
    </citation>
    <scope>NUCLEOTIDE SEQUENCE [LARGE SCALE GENOMIC DNA]</scope>
    <source>
        <strain evidence="2">AG1-IB / isolate 7/3/14</strain>
    </source>
</reference>
<dbReference type="AlphaFoldDB" id="M5BMX7"/>
<evidence type="ECO:0000313" key="1">
    <source>
        <dbReference type="EMBL" id="CCO28296.1"/>
    </source>
</evidence>